<accession>A0ABW5AYD4</accession>
<keyword evidence="3" id="KW-0460">Magnesium</keyword>
<organism evidence="4 5">
    <name type="scientific">Aquimarina celericrescens</name>
    <dbReference type="NCBI Taxonomy" id="1964542"/>
    <lineage>
        <taxon>Bacteria</taxon>
        <taxon>Pseudomonadati</taxon>
        <taxon>Bacteroidota</taxon>
        <taxon>Flavobacteriia</taxon>
        <taxon>Flavobacteriales</taxon>
        <taxon>Flavobacteriaceae</taxon>
        <taxon>Aquimarina</taxon>
    </lineage>
</organism>
<dbReference type="PANTHER" id="PTHR46470">
    <property type="entry name" value="N-ACYLNEURAMINATE-9-PHOSPHATASE"/>
    <property type="match status" value="1"/>
</dbReference>
<keyword evidence="2 4" id="KW-0378">Hydrolase</keyword>
<dbReference type="Proteomes" id="UP001597344">
    <property type="component" value="Unassembled WGS sequence"/>
</dbReference>
<name>A0ABW5AYD4_9FLAO</name>
<dbReference type="Gene3D" id="3.40.50.1000">
    <property type="entry name" value="HAD superfamily/HAD-like"/>
    <property type="match status" value="1"/>
</dbReference>
<dbReference type="InterPro" id="IPR051400">
    <property type="entry name" value="HAD-like_hydrolase"/>
</dbReference>
<dbReference type="Pfam" id="PF13419">
    <property type="entry name" value="HAD_2"/>
    <property type="match status" value="1"/>
</dbReference>
<dbReference type="GO" id="GO:0016787">
    <property type="term" value="F:hydrolase activity"/>
    <property type="evidence" value="ECO:0007669"/>
    <property type="project" value="UniProtKB-KW"/>
</dbReference>
<dbReference type="SFLD" id="SFLDS00003">
    <property type="entry name" value="Haloacid_Dehalogenase"/>
    <property type="match status" value="1"/>
</dbReference>
<keyword evidence="1" id="KW-0479">Metal-binding</keyword>
<dbReference type="EMBL" id="JBHUHY010000007">
    <property type="protein sequence ID" value="MFD2187057.1"/>
    <property type="molecule type" value="Genomic_DNA"/>
</dbReference>
<gene>
    <name evidence="4" type="ORF">ACFSJT_09680</name>
</gene>
<evidence type="ECO:0000313" key="4">
    <source>
        <dbReference type="EMBL" id="MFD2187057.1"/>
    </source>
</evidence>
<evidence type="ECO:0000313" key="5">
    <source>
        <dbReference type="Proteomes" id="UP001597344"/>
    </source>
</evidence>
<dbReference type="Gene3D" id="1.10.150.520">
    <property type="match status" value="1"/>
</dbReference>
<dbReference type="RefSeq" id="WP_378320054.1">
    <property type="nucleotide sequence ID" value="NZ_JBHUHY010000007.1"/>
</dbReference>
<dbReference type="EC" id="3.1.3.-" evidence="4"/>
<dbReference type="SFLD" id="SFLDG01129">
    <property type="entry name" value="C1.5:_HAD__Beta-PGM__Phosphata"/>
    <property type="match status" value="1"/>
</dbReference>
<sequence>MNEFLIFDMDDTIFETKSIGEEPVKPILDKFEHLLIHRFGTELAKEIVAKLWKYPFDVIADTYKFDEYQNSEFARLVNENEYNLKVQPFEDFNLVKNLKQEKVLVTTGFSKLQNAKIQHLGLEKEFNKIYIDDILDPKRIFKKGIFKNILLDKNIKPEFVYIVGDNPHSELKAGFELGLNTIQVAKFGQKRSEYANYYISNFKELIPILAVK</sequence>
<dbReference type="InterPro" id="IPR041492">
    <property type="entry name" value="HAD_2"/>
</dbReference>
<dbReference type="InterPro" id="IPR023214">
    <property type="entry name" value="HAD_sf"/>
</dbReference>
<reference evidence="5" key="1">
    <citation type="journal article" date="2019" name="Int. J. Syst. Evol. Microbiol.">
        <title>The Global Catalogue of Microorganisms (GCM) 10K type strain sequencing project: providing services to taxonomists for standard genome sequencing and annotation.</title>
        <authorList>
            <consortium name="The Broad Institute Genomics Platform"/>
            <consortium name="The Broad Institute Genome Sequencing Center for Infectious Disease"/>
            <person name="Wu L."/>
            <person name="Ma J."/>
        </authorList>
    </citation>
    <scope>NUCLEOTIDE SEQUENCE [LARGE SCALE GENOMIC DNA]</scope>
    <source>
        <strain evidence="5">DT92</strain>
    </source>
</reference>
<protein>
    <submittedName>
        <fullName evidence="4">HAD family hydrolase</fullName>
        <ecNumber evidence="4">3.1.3.-</ecNumber>
    </submittedName>
</protein>
<dbReference type="InterPro" id="IPR036412">
    <property type="entry name" value="HAD-like_sf"/>
</dbReference>
<keyword evidence="5" id="KW-1185">Reference proteome</keyword>
<proteinExistence type="predicted"/>
<dbReference type="PANTHER" id="PTHR46470:SF2">
    <property type="entry name" value="GLYCERALDEHYDE 3-PHOSPHATE PHOSPHATASE"/>
    <property type="match status" value="1"/>
</dbReference>
<evidence type="ECO:0000256" key="1">
    <source>
        <dbReference type="ARBA" id="ARBA00022723"/>
    </source>
</evidence>
<evidence type="ECO:0000256" key="2">
    <source>
        <dbReference type="ARBA" id="ARBA00022801"/>
    </source>
</evidence>
<comment type="caution">
    <text evidence="4">The sequence shown here is derived from an EMBL/GenBank/DDBJ whole genome shotgun (WGS) entry which is preliminary data.</text>
</comment>
<evidence type="ECO:0000256" key="3">
    <source>
        <dbReference type="ARBA" id="ARBA00022842"/>
    </source>
</evidence>
<dbReference type="SUPFAM" id="SSF56784">
    <property type="entry name" value="HAD-like"/>
    <property type="match status" value="1"/>
</dbReference>